<organism evidence="1">
    <name type="scientific">marine sediment metagenome</name>
    <dbReference type="NCBI Taxonomy" id="412755"/>
    <lineage>
        <taxon>unclassified sequences</taxon>
        <taxon>metagenomes</taxon>
        <taxon>ecological metagenomes</taxon>
    </lineage>
</organism>
<evidence type="ECO:0000313" key="1">
    <source>
        <dbReference type="EMBL" id="KKN76736.1"/>
    </source>
</evidence>
<gene>
    <name evidence="1" type="ORF">LCGC14_0367070</name>
</gene>
<evidence type="ECO:0008006" key="2">
    <source>
        <dbReference type="Google" id="ProtNLM"/>
    </source>
</evidence>
<dbReference type="AlphaFoldDB" id="A0A0F9VTC8"/>
<accession>A0A0F9VTC8</accession>
<sequence>MPEAPMLLASQPGIKRDGTKFEGDFYVDGRWCRFQRGKPRKMGGYAEVTDTVPEQARGMDSFSSNGVQFIHIGHPLSVGQYQVADGTLNLFTARTPAALVTDVNNLWQFAVFADTAVTGGATGNHLLIAHAAPNLANIDNSVGGNIYIGTVTDTALLNEVGLNTDPAVGWNTGTGGPVSGGVVVTGQWLFTFGSSGLIKQSQINNLSEAPVEFNLGTQKIVRAFPLRGQGLGAAVIMWSLDSIIRGTATGSSSVPFFQFDILSTETSILSSQGVVEYDGIFYWPGVDRFMLFNGVVREVPNNMNLNFFYDNMNFAARQKVFGFKVPRFGEIWWCFPKGSATECNHAVIYNVREGTWYDTALPDSDDVDQGRTAGVFAKVFQKPFMVDNEVTPTGRTLWQHETAMDKVRGTEILAIPSFFETHELNLLEAGQALKEIKVARIEPDFVQTGPMTLTVRGRQNAKAPQTEVTPASTFVETPTEGTDETIKLKDIKRLMSFKFESNVGGGDYEYGDTYAHIGPADGRVES</sequence>
<reference evidence="1" key="1">
    <citation type="journal article" date="2015" name="Nature">
        <title>Complex archaea that bridge the gap between prokaryotes and eukaryotes.</title>
        <authorList>
            <person name="Spang A."/>
            <person name="Saw J.H."/>
            <person name="Jorgensen S.L."/>
            <person name="Zaremba-Niedzwiedzka K."/>
            <person name="Martijn J."/>
            <person name="Lind A.E."/>
            <person name="van Eijk R."/>
            <person name="Schleper C."/>
            <person name="Guy L."/>
            <person name="Ettema T.J."/>
        </authorList>
    </citation>
    <scope>NUCLEOTIDE SEQUENCE</scope>
</reference>
<name>A0A0F9VTC8_9ZZZZ</name>
<dbReference type="EMBL" id="LAZR01000290">
    <property type="protein sequence ID" value="KKN76736.1"/>
    <property type="molecule type" value="Genomic_DNA"/>
</dbReference>
<protein>
    <recommendedName>
        <fullName evidence="2">Ubiquitin-activating enzyme E1 FCCH domain-containing protein</fullName>
    </recommendedName>
</protein>
<proteinExistence type="predicted"/>
<comment type="caution">
    <text evidence="1">The sequence shown here is derived from an EMBL/GenBank/DDBJ whole genome shotgun (WGS) entry which is preliminary data.</text>
</comment>